<dbReference type="PANTHER" id="PTHR43775:SF51">
    <property type="entry name" value="INACTIVE PHENOLPHTHIOCEROL SYNTHESIS POLYKETIDE SYNTHASE TYPE I PKS1-RELATED"/>
    <property type="match status" value="1"/>
</dbReference>
<organism evidence="5 6">
    <name type="scientific">Kibdelosporangium lantanae</name>
    <dbReference type="NCBI Taxonomy" id="1497396"/>
    <lineage>
        <taxon>Bacteria</taxon>
        <taxon>Bacillati</taxon>
        <taxon>Actinomycetota</taxon>
        <taxon>Actinomycetes</taxon>
        <taxon>Pseudonocardiales</taxon>
        <taxon>Pseudonocardiaceae</taxon>
        <taxon>Kibdelosporangium</taxon>
    </lineage>
</organism>
<evidence type="ECO:0000256" key="1">
    <source>
        <dbReference type="ARBA" id="ARBA00022450"/>
    </source>
</evidence>
<keyword evidence="1" id="KW-0596">Phosphopantetheine</keyword>
<reference evidence="6" key="1">
    <citation type="journal article" date="2019" name="Int. J. Syst. Evol. Microbiol.">
        <title>The Global Catalogue of Microorganisms (GCM) 10K type strain sequencing project: providing services to taxonomists for standard genome sequencing and annotation.</title>
        <authorList>
            <consortium name="The Broad Institute Genomics Platform"/>
            <consortium name="The Broad Institute Genome Sequencing Center for Infectious Disease"/>
            <person name="Wu L."/>
            <person name="Ma J."/>
        </authorList>
    </citation>
    <scope>NUCLEOTIDE SEQUENCE [LARGE SCALE GENOMIC DNA]</scope>
    <source>
        <strain evidence="6">JCM 31486</strain>
    </source>
</reference>
<name>A0ABW3MRT5_9PSEU</name>
<feature type="non-terminal residue" evidence="5">
    <location>
        <position position="1"/>
    </location>
</feature>
<dbReference type="Gene3D" id="1.10.1200.10">
    <property type="entry name" value="ACP-like"/>
    <property type="match status" value="1"/>
</dbReference>
<comment type="caution">
    <text evidence="5">The sequence shown here is derived from an EMBL/GenBank/DDBJ whole genome shotgun (WGS) entry which is preliminary data.</text>
</comment>
<keyword evidence="2" id="KW-0597">Phosphoprotein</keyword>
<dbReference type="InterPro" id="IPR020806">
    <property type="entry name" value="PKS_PP-bd"/>
</dbReference>
<dbReference type="InterPro" id="IPR036736">
    <property type="entry name" value="ACP-like_sf"/>
</dbReference>
<dbReference type="InterPro" id="IPR009081">
    <property type="entry name" value="PP-bd_ACP"/>
</dbReference>
<evidence type="ECO:0000259" key="4">
    <source>
        <dbReference type="PROSITE" id="PS50075"/>
    </source>
</evidence>
<gene>
    <name evidence="5" type="ORF">ACFQ1S_43215</name>
</gene>
<proteinExistence type="predicted"/>
<dbReference type="EMBL" id="JBHTIS010003958">
    <property type="protein sequence ID" value="MFD1051895.1"/>
    <property type="molecule type" value="Genomic_DNA"/>
</dbReference>
<evidence type="ECO:0000256" key="3">
    <source>
        <dbReference type="ARBA" id="ARBA00022679"/>
    </source>
</evidence>
<evidence type="ECO:0000256" key="2">
    <source>
        <dbReference type="ARBA" id="ARBA00022553"/>
    </source>
</evidence>
<dbReference type="Pfam" id="PF00550">
    <property type="entry name" value="PP-binding"/>
    <property type="match status" value="1"/>
</dbReference>
<accession>A0ABW3MRT5</accession>
<dbReference type="SUPFAM" id="SSF47336">
    <property type="entry name" value="ACP-like"/>
    <property type="match status" value="1"/>
</dbReference>
<evidence type="ECO:0000313" key="6">
    <source>
        <dbReference type="Proteomes" id="UP001597045"/>
    </source>
</evidence>
<dbReference type="Proteomes" id="UP001597045">
    <property type="component" value="Unassembled WGS sequence"/>
</dbReference>
<dbReference type="PANTHER" id="PTHR43775">
    <property type="entry name" value="FATTY ACID SYNTHASE"/>
    <property type="match status" value="1"/>
</dbReference>
<feature type="domain" description="Carrier" evidence="4">
    <location>
        <begin position="21"/>
        <end position="100"/>
    </location>
</feature>
<dbReference type="PROSITE" id="PS50075">
    <property type="entry name" value="CARRIER"/>
    <property type="match status" value="1"/>
</dbReference>
<sequence length="138" mass="15035">PRRAEAVDDPLAARLGSMSTKERERTLRDLVRTWASKVLGHQDQTKVGADRTFREIGFDSALAVEFRNALSHATGLRLPSSLVFDFPSPADVVTYISTRFAGTNDDVPRTGVPAVGQRLAAESGDDLVQFISDEFGIS</sequence>
<keyword evidence="3" id="KW-0808">Transferase</keyword>
<dbReference type="SMART" id="SM00823">
    <property type="entry name" value="PKS_PP"/>
    <property type="match status" value="1"/>
</dbReference>
<keyword evidence="6" id="KW-1185">Reference proteome</keyword>
<dbReference type="InterPro" id="IPR050091">
    <property type="entry name" value="PKS_NRPS_Biosynth_Enz"/>
</dbReference>
<evidence type="ECO:0000313" key="5">
    <source>
        <dbReference type="EMBL" id="MFD1051895.1"/>
    </source>
</evidence>
<protein>
    <submittedName>
        <fullName evidence="5">Acyl carrier protein</fullName>
    </submittedName>
</protein>